<accession>A0A0D2I972</accession>
<protein>
    <recommendedName>
        <fullName evidence="2">GST N-terminal domain-containing protein</fullName>
    </recommendedName>
</protein>
<dbReference type="CDD" id="cd00570">
    <property type="entry name" value="GST_N_family"/>
    <property type="match status" value="1"/>
</dbReference>
<feature type="transmembrane region" description="Helical" evidence="1">
    <location>
        <begin position="12"/>
        <end position="31"/>
    </location>
</feature>
<organism evidence="3 4">
    <name type="scientific">Cladophialophora bantiana (strain ATCC 10958 / CBS 173.52 / CDC B-1940 / NIH 8579)</name>
    <name type="common">Xylohypha bantiana</name>
    <dbReference type="NCBI Taxonomy" id="1442370"/>
    <lineage>
        <taxon>Eukaryota</taxon>
        <taxon>Fungi</taxon>
        <taxon>Dikarya</taxon>
        <taxon>Ascomycota</taxon>
        <taxon>Pezizomycotina</taxon>
        <taxon>Eurotiomycetes</taxon>
        <taxon>Chaetothyriomycetidae</taxon>
        <taxon>Chaetothyriales</taxon>
        <taxon>Herpotrichiellaceae</taxon>
        <taxon>Cladophialophora</taxon>
    </lineage>
</organism>
<evidence type="ECO:0000256" key="1">
    <source>
        <dbReference type="SAM" id="Phobius"/>
    </source>
</evidence>
<feature type="domain" description="GST N-terminal" evidence="2">
    <location>
        <begin position="9"/>
        <end position="99"/>
    </location>
</feature>
<reference evidence="3" key="1">
    <citation type="submission" date="2015-01" db="EMBL/GenBank/DDBJ databases">
        <title>The Genome Sequence of Cladophialophora bantiana CBS 173.52.</title>
        <authorList>
            <consortium name="The Broad Institute Genomics Platform"/>
            <person name="Cuomo C."/>
            <person name="de Hoog S."/>
            <person name="Gorbushina A."/>
            <person name="Stielow B."/>
            <person name="Teixiera M."/>
            <person name="Abouelleil A."/>
            <person name="Chapman S.B."/>
            <person name="Priest M."/>
            <person name="Young S.K."/>
            <person name="Wortman J."/>
            <person name="Nusbaum C."/>
            <person name="Birren B."/>
        </authorList>
    </citation>
    <scope>NUCLEOTIDE SEQUENCE [LARGE SCALE GENOMIC DNA]</scope>
    <source>
        <strain evidence="3">CBS 173.52</strain>
    </source>
</reference>
<keyword evidence="1" id="KW-0472">Membrane</keyword>
<dbReference type="PROSITE" id="PS50404">
    <property type="entry name" value="GST_NTER"/>
    <property type="match status" value="1"/>
</dbReference>
<dbReference type="Pfam" id="PF13417">
    <property type="entry name" value="GST_N_3"/>
    <property type="match status" value="1"/>
</dbReference>
<gene>
    <name evidence="3" type="ORF">Z519_05929</name>
</gene>
<dbReference type="VEuPathDB" id="FungiDB:Z519_05929"/>
<evidence type="ECO:0000313" key="3">
    <source>
        <dbReference type="EMBL" id="KIW93324.1"/>
    </source>
</evidence>
<evidence type="ECO:0000313" key="4">
    <source>
        <dbReference type="Proteomes" id="UP000053789"/>
    </source>
</evidence>
<dbReference type="OrthoDB" id="412788at2759"/>
<proteinExistence type="predicted"/>
<dbReference type="GeneID" id="27698857"/>
<keyword evidence="1" id="KW-1133">Transmembrane helix</keyword>
<keyword evidence="4" id="KW-1185">Reference proteome</keyword>
<dbReference type="SUPFAM" id="SSF52833">
    <property type="entry name" value="Thioredoxin-like"/>
    <property type="match status" value="1"/>
</dbReference>
<evidence type="ECO:0000259" key="2">
    <source>
        <dbReference type="PROSITE" id="PS50404"/>
    </source>
</evidence>
<dbReference type="Gene3D" id="3.40.30.10">
    <property type="entry name" value="Glutaredoxin"/>
    <property type="match status" value="1"/>
</dbReference>
<dbReference type="HOGENOM" id="CLU_088985_0_0_1"/>
<name>A0A0D2I972_CLAB1</name>
<dbReference type="AlphaFoldDB" id="A0A0D2I972"/>
<sequence>MEQDHTARAQYKLYYNSFSICSLMVLLTIRWKGQPKSPALAVEPAETEIDIYAGQQNDEEYLEKNWKGQVPLLLGPQSVEITDSLDITRFLGERYSQLLPGPHCETINALLDELHEIWFVSLSFTADDGRSQGIVNMIQERIAQPTSSEKHKAALQRKLQFLIDSYPFNPHSPEIVAREELKARIYLERIAHNIEAHNLGGKATWIFGDGVGPTALDAHTVVFVARLIDASRSYLIPDDVLAYGRQHLEKGDWAEITQGNSTLHTLWEKQAERRALEPSGQD</sequence>
<dbReference type="Proteomes" id="UP000053789">
    <property type="component" value="Unassembled WGS sequence"/>
</dbReference>
<dbReference type="InterPro" id="IPR036249">
    <property type="entry name" value="Thioredoxin-like_sf"/>
</dbReference>
<keyword evidence="1" id="KW-0812">Transmembrane</keyword>
<dbReference type="InterPro" id="IPR004045">
    <property type="entry name" value="Glutathione_S-Trfase_N"/>
</dbReference>
<dbReference type="RefSeq" id="XP_016619993.1">
    <property type="nucleotide sequence ID" value="XM_016763669.1"/>
</dbReference>
<dbReference type="EMBL" id="KN846987">
    <property type="protein sequence ID" value="KIW93324.1"/>
    <property type="molecule type" value="Genomic_DNA"/>
</dbReference>